<keyword evidence="1 2" id="KW-0732">Signal</keyword>
<dbReference type="GO" id="GO:0006032">
    <property type="term" value="P:chitin catabolic process"/>
    <property type="evidence" value="ECO:0007669"/>
    <property type="project" value="TreeGrafter"/>
</dbReference>
<dbReference type="Gene3D" id="3.20.20.80">
    <property type="entry name" value="Glycosidases"/>
    <property type="match status" value="1"/>
</dbReference>
<dbReference type="GO" id="GO:0008061">
    <property type="term" value="F:chitin binding"/>
    <property type="evidence" value="ECO:0007669"/>
    <property type="project" value="TreeGrafter"/>
</dbReference>
<dbReference type="GO" id="GO:0004568">
    <property type="term" value="F:chitinase activity"/>
    <property type="evidence" value="ECO:0007669"/>
    <property type="project" value="TreeGrafter"/>
</dbReference>
<organism evidence="4">
    <name type="scientific">Culicoides sonorensis</name>
    <name type="common">Biting midge</name>
    <dbReference type="NCBI Taxonomy" id="179676"/>
    <lineage>
        <taxon>Eukaryota</taxon>
        <taxon>Metazoa</taxon>
        <taxon>Ecdysozoa</taxon>
        <taxon>Arthropoda</taxon>
        <taxon>Hexapoda</taxon>
        <taxon>Insecta</taxon>
        <taxon>Pterygota</taxon>
        <taxon>Neoptera</taxon>
        <taxon>Endopterygota</taxon>
        <taxon>Diptera</taxon>
        <taxon>Nematocera</taxon>
        <taxon>Chironomoidea</taxon>
        <taxon>Ceratopogonidae</taxon>
        <taxon>Ceratopogoninae</taxon>
        <taxon>Culicoides</taxon>
        <taxon>Monoculicoides</taxon>
    </lineage>
</organism>
<dbReference type="EMBL" id="UFQT01000560">
    <property type="protein sequence ID" value="SSX25319.1"/>
    <property type="molecule type" value="Genomic_DNA"/>
</dbReference>
<dbReference type="GO" id="GO:0005576">
    <property type="term" value="C:extracellular region"/>
    <property type="evidence" value="ECO:0007669"/>
    <property type="project" value="TreeGrafter"/>
</dbReference>
<dbReference type="PANTHER" id="PTHR11177:SF144">
    <property type="entry name" value="CHITINASE 5"/>
    <property type="match status" value="1"/>
</dbReference>
<accession>A0A336M8T5</accession>
<dbReference type="InterPro" id="IPR017853">
    <property type="entry name" value="GH"/>
</dbReference>
<dbReference type="PROSITE" id="PS51910">
    <property type="entry name" value="GH18_2"/>
    <property type="match status" value="1"/>
</dbReference>
<feature type="signal peptide" evidence="2">
    <location>
        <begin position="1"/>
        <end position="23"/>
    </location>
</feature>
<evidence type="ECO:0000256" key="2">
    <source>
        <dbReference type="SAM" id="SignalP"/>
    </source>
</evidence>
<dbReference type="VEuPathDB" id="VectorBase:CSON012201"/>
<dbReference type="PANTHER" id="PTHR11177">
    <property type="entry name" value="CHITINASE"/>
    <property type="match status" value="1"/>
</dbReference>
<evidence type="ECO:0000259" key="3">
    <source>
        <dbReference type="PROSITE" id="PS51910"/>
    </source>
</evidence>
<evidence type="ECO:0000256" key="1">
    <source>
        <dbReference type="ARBA" id="ARBA00022729"/>
    </source>
</evidence>
<dbReference type="AlphaFoldDB" id="A0A336M8T5"/>
<proteinExistence type="predicted"/>
<dbReference type="SUPFAM" id="SSF51445">
    <property type="entry name" value="(Trans)glycosidases"/>
    <property type="match status" value="1"/>
</dbReference>
<sequence length="137" mass="15527">MAYLKSAITLLVFITSLFLTVNSDKPAKIVCYFSNWAVYRPDIGRYGIEDIPVEMCTHHIYSFIGIDEQTGQVLVIDPELDIDQNGYRNFTGLKKRYPDKKFMIAVGGWAEGGKKYSKMVAQKSTRQIFIKSVIGGF</sequence>
<protein>
    <submittedName>
        <fullName evidence="4">CSON012201 protein</fullName>
    </submittedName>
</protein>
<dbReference type="InterPro" id="IPR050314">
    <property type="entry name" value="Glycosyl_Hydrlase_18"/>
</dbReference>
<dbReference type="Pfam" id="PF00704">
    <property type="entry name" value="Glyco_hydro_18"/>
    <property type="match status" value="1"/>
</dbReference>
<evidence type="ECO:0000313" key="4">
    <source>
        <dbReference type="EMBL" id="SSX25319.1"/>
    </source>
</evidence>
<dbReference type="GO" id="GO:0005975">
    <property type="term" value="P:carbohydrate metabolic process"/>
    <property type="evidence" value="ECO:0007669"/>
    <property type="project" value="InterPro"/>
</dbReference>
<dbReference type="InterPro" id="IPR001223">
    <property type="entry name" value="Glyco_hydro18_cat"/>
</dbReference>
<name>A0A336M8T5_CULSO</name>
<feature type="domain" description="GH18" evidence="3">
    <location>
        <begin position="27"/>
        <end position="137"/>
    </location>
</feature>
<feature type="chain" id="PRO_5016380141" evidence="2">
    <location>
        <begin position="24"/>
        <end position="137"/>
    </location>
</feature>
<gene>
    <name evidence="4" type="primary">CSON012201</name>
</gene>
<reference evidence="4" key="1">
    <citation type="submission" date="2018-07" db="EMBL/GenBank/DDBJ databases">
        <authorList>
            <person name="Quirk P.G."/>
            <person name="Krulwich T.A."/>
        </authorList>
    </citation>
    <scope>NUCLEOTIDE SEQUENCE</scope>
</reference>